<dbReference type="Pfam" id="PF13581">
    <property type="entry name" value="HATPase_c_2"/>
    <property type="match status" value="1"/>
</dbReference>
<evidence type="ECO:0000256" key="1">
    <source>
        <dbReference type="ARBA" id="ARBA00022527"/>
    </source>
</evidence>
<accession>A0A344L1W4</accession>
<dbReference type="Proteomes" id="UP000250434">
    <property type="component" value="Chromosome"/>
</dbReference>
<sequence>MDSMLSWAARATPATTVLPADLTAEGEARRFVARVLSAWQGTLPFEDATLIASELVANVVRHAGGAPKLSIASTAGGIRIECEDGNPLPPRPKAGGPDGGWGLALVERLSQRWGVRPRGAGKVVWCEMRLPSPHGHG</sequence>
<protein>
    <recommendedName>
        <fullName evidence="2">Histidine kinase/HSP90-like ATPase domain-containing protein</fullName>
    </recommendedName>
</protein>
<dbReference type="SUPFAM" id="SSF55874">
    <property type="entry name" value="ATPase domain of HSP90 chaperone/DNA topoisomerase II/histidine kinase"/>
    <property type="match status" value="1"/>
</dbReference>
<dbReference type="CDD" id="cd16936">
    <property type="entry name" value="HATPase_RsbW-like"/>
    <property type="match status" value="1"/>
</dbReference>
<dbReference type="EMBL" id="CP015163">
    <property type="protein sequence ID" value="AXB42038.1"/>
    <property type="molecule type" value="Genomic_DNA"/>
</dbReference>
<dbReference type="InterPro" id="IPR050267">
    <property type="entry name" value="Anti-sigma-factor_SerPK"/>
</dbReference>
<keyword evidence="1" id="KW-0808">Transferase</keyword>
<reference evidence="3 4" key="1">
    <citation type="submission" date="2016-04" db="EMBL/GenBank/DDBJ databases">
        <title>Complete genome sequence and analysis of deep-sea sediment isolate, Amycolatopsis sp. WP1.</title>
        <authorList>
            <person name="Wang H."/>
            <person name="Chen S."/>
            <person name="Wu Q."/>
        </authorList>
    </citation>
    <scope>NUCLEOTIDE SEQUENCE [LARGE SCALE GENOMIC DNA]</scope>
    <source>
        <strain evidence="3 4">WP1</strain>
    </source>
</reference>
<evidence type="ECO:0000259" key="2">
    <source>
        <dbReference type="Pfam" id="PF13581"/>
    </source>
</evidence>
<dbReference type="PANTHER" id="PTHR35526:SF3">
    <property type="entry name" value="ANTI-SIGMA-F FACTOR RSBW"/>
    <property type="match status" value="1"/>
</dbReference>
<name>A0A344L1W4_9PSEU</name>
<organism evidence="3 4">
    <name type="scientific">Amycolatopsis albispora</name>
    <dbReference type="NCBI Taxonomy" id="1804986"/>
    <lineage>
        <taxon>Bacteria</taxon>
        <taxon>Bacillati</taxon>
        <taxon>Actinomycetota</taxon>
        <taxon>Actinomycetes</taxon>
        <taxon>Pseudonocardiales</taxon>
        <taxon>Pseudonocardiaceae</taxon>
        <taxon>Amycolatopsis</taxon>
    </lineage>
</organism>
<dbReference type="InterPro" id="IPR036890">
    <property type="entry name" value="HATPase_C_sf"/>
</dbReference>
<dbReference type="Gene3D" id="3.30.565.10">
    <property type="entry name" value="Histidine kinase-like ATPase, C-terminal domain"/>
    <property type="match status" value="1"/>
</dbReference>
<evidence type="ECO:0000313" key="3">
    <source>
        <dbReference type="EMBL" id="AXB42038.1"/>
    </source>
</evidence>
<feature type="domain" description="Histidine kinase/HSP90-like ATPase" evidence="2">
    <location>
        <begin position="18"/>
        <end position="125"/>
    </location>
</feature>
<dbReference type="InterPro" id="IPR003594">
    <property type="entry name" value="HATPase_dom"/>
</dbReference>
<keyword evidence="4" id="KW-1185">Reference proteome</keyword>
<evidence type="ECO:0000313" key="4">
    <source>
        <dbReference type="Proteomes" id="UP000250434"/>
    </source>
</evidence>
<gene>
    <name evidence="3" type="ORF">A4R43_05440</name>
</gene>
<dbReference type="KEGG" id="aab:A4R43_05440"/>
<dbReference type="GO" id="GO:0004674">
    <property type="term" value="F:protein serine/threonine kinase activity"/>
    <property type="evidence" value="ECO:0007669"/>
    <property type="project" value="UniProtKB-KW"/>
</dbReference>
<keyword evidence="1" id="KW-0723">Serine/threonine-protein kinase</keyword>
<dbReference type="OrthoDB" id="3476098at2"/>
<dbReference type="AlphaFoldDB" id="A0A344L1W4"/>
<dbReference type="PANTHER" id="PTHR35526">
    <property type="entry name" value="ANTI-SIGMA-F FACTOR RSBW-RELATED"/>
    <property type="match status" value="1"/>
</dbReference>
<proteinExistence type="predicted"/>
<keyword evidence="1" id="KW-0418">Kinase</keyword>